<dbReference type="PROSITE" id="PS00599">
    <property type="entry name" value="AA_TRANSFER_CLASS_2"/>
    <property type="match status" value="1"/>
</dbReference>
<dbReference type="Proteomes" id="UP000063919">
    <property type="component" value="Chromosome"/>
</dbReference>
<comment type="cofactor">
    <cofactor evidence="1 5">
        <name>pyridoxal 5'-phosphate</name>
        <dbReference type="ChEBI" id="CHEBI:597326"/>
    </cofactor>
</comment>
<sequence>MDLYNRLEKELKIRKEDKLYNIIKILEGAQSDIVKINNKDFLNMCSNNYLGFANDPITVKAIKEAVDKYGVGPGAVRSISGSYSVHSEFERVLADFKKSEDALVVQSGFQANTGLIPTITTEEDLIISDELNHASIIDGIRLSKAKRAVYKHCDMEDLEKILKENSNKVNGNIFIITDGVFSMDGDIAPLDKISVLAKKYNAYSIVDDAHGEGVLGPNGQGSIAHFGLEGKIDIEVGTLSKAYGLVGGFICGKSVLIEYLKQKSRVFLFSSSLQTGICYAGIKIVKEMQKSNERIKKLWENTKHIQNKFIENGYSIGTTKTPITPFMVGEEAIATELTKILFEKQILVSPIIYPTVAKGKARIRLMISSLHSKEELDKVYKIITEEFEKIKTKGDK</sequence>
<dbReference type="STRING" id="362837.SCANT_v1c00620"/>
<accession>A0A0M4JRH6</accession>
<keyword evidence="3 7" id="KW-0808">Transferase</keyword>
<dbReference type="GO" id="GO:0016740">
    <property type="term" value="F:transferase activity"/>
    <property type="evidence" value="ECO:0007669"/>
    <property type="project" value="UniProtKB-KW"/>
</dbReference>
<dbReference type="GO" id="GO:0030170">
    <property type="term" value="F:pyridoxal phosphate binding"/>
    <property type="evidence" value="ECO:0007669"/>
    <property type="project" value="InterPro"/>
</dbReference>
<comment type="subunit">
    <text evidence="2">Homodimer.</text>
</comment>
<dbReference type="OrthoDB" id="9807157at2"/>
<dbReference type="Gene3D" id="3.90.1150.10">
    <property type="entry name" value="Aspartate Aminotransferase, domain 1"/>
    <property type="match status" value="1"/>
</dbReference>
<organism evidence="7 8">
    <name type="scientific">Spiroplasma cantharicola</name>
    <dbReference type="NCBI Taxonomy" id="362837"/>
    <lineage>
        <taxon>Bacteria</taxon>
        <taxon>Bacillati</taxon>
        <taxon>Mycoplasmatota</taxon>
        <taxon>Mollicutes</taxon>
        <taxon>Entomoplasmatales</taxon>
        <taxon>Spiroplasmataceae</taxon>
        <taxon>Spiroplasma</taxon>
    </lineage>
</organism>
<reference evidence="7 8" key="1">
    <citation type="journal article" date="2015" name="Genome Announc.">
        <title>Complete Genome Sequence of Spiroplasma cantharicola CC-1T (DSM 21588), a Bacterium Isolated from Soldier Beetle (Cantharis carolinus).</title>
        <authorList>
            <person name="Lo W.S."/>
            <person name="Liu P.Y."/>
            <person name="Kuo C.H."/>
        </authorList>
    </citation>
    <scope>NUCLEOTIDE SEQUENCE [LARGE SCALE GENOMIC DNA]</scope>
    <source>
        <strain evidence="7 8">CC-1</strain>
    </source>
</reference>
<dbReference type="AlphaFoldDB" id="A0A0M4JRH6"/>
<dbReference type="Gene3D" id="3.40.640.10">
    <property type="entry name" value="Type I PLP-dependent aspartate aminotransferase-like (Major domain)"/>
    <property type="match status" value="1"/>
</dbReference>
<protein>
    <submittedName>
        <fullName evidence="7">Glycine C-acetyltransferase</fullName>
    </submittedName>
</protein>
<evidence type="ECO:0000256" key="4">
    <source>
        <dbReference type="ARBA" id="ARBA00022898"/>
    </source>
</evidence>
<evidence type="ECO:0000256" key="5">
    <source>
        <dbReference type="RuleBase" id="RU003693"/>
    </source>
</evidence>
<dbReference type="InterPro" id="IPR001917">
    <property type="entry name" value="Aminotrans_II_pyridoxalP_BS"/>
</dbReference>
<evidence type="ECO:0000313" key="8">
    <source>
        <dbReference type="Proteomes" id="UP000063919"/>
    </source>
</evidence>
<dbReference type="EMBL" id="CP012622">
    <property type="protein sequence ID" value="ALD65972.1"/>
    <property type="molecule type" value="Genomic_DNA"/>
</dbReference>
<keyword evidence="8" id="KW-1185">Reference proteome</keyword>
<dbReference type="InterPro" id="IPR015424">
    <property type="entry name" value="PyrdxlP-dep_Trfase"/>
</dbReference>
<dbReference type="InterPro" id="IPR050087">
    <property type="entry name" value="AON_synthase_class-II"/>
</dbReference>
<dbReference type="SUPFAM" id="SSF53383">
    <property type="entry name" value="PLP-dependent transferases"/>
    <property type="match status" value="1"/>
</dbReference>
<feature type="domain" description="Aminotransferase class I/classII large" evidence="6">
    <location>
        <begin position="40"/>
        <end position="381"/>
    </location>
</feature>
<dbReference type="PANTHER" id="PTHR13693">
    <property type="entry name" value="CLASS II AMINOTRANSFERASE/8-AMINO-7-OXONONANOATE SYNTHASE"/>
    <property type="match status" value="1"/>
</dbReference>
<dbReference type="FunFam" id="3.40.640.10:FF:000006">
    <property type="entry name" value="5-aminolevulinate synthase, mitochondrial"/>
    <property type="match status" value="1"/>
</dbReference>
<evidence type="ECO:0000256" key="1">
    <source>
        <dbReference type="ARBA" id="ARBA00001933"/>
    </source>
</evidence>
<name>A0A0M4JRH6_9MOLU</name>
<evidence type="ECO:0000313" key="7">
    <source>
        <dbReference type="EMBL" id="ALD65972.1"/>
    </source>
</evidence>
<dbReference type="Pfam" id="PF00155">
    <property type="entry name" value="Aminotran_1_2"/>
    <property type="match status" value="1"/>
</dbReference>
<dbReference type="CDD" id="cd06454">
    <property type="entry name" value="KBL_like"/>
    <property type="match status" value="1"/>
</dbReference>
<dbReference type="KEGG" id="scj:SCANT_v1c00620"/>
<dbReference type="NCBIfam" id="NF005394">
    <property type="entry name" value="PRK06939.1"/>
    <property type="match status" value="1"/>
</dbReference>
<gene>
    <name evidence="7" type="primary">kbl</name>
    <name evidence="7" type="ORF">SCANT_v1c00620</name>
</gene>
<dbReference type="PATRIC" id="fig|362837.3.peg.62"/>
<evidence type="ECO:0000256" key="2">
    <source>
        <dbReference type="ARBA" id="ARBA00011738"/>
    </source>
</evidence>
<evidence type="ECO:0000259" key="6">
    <source>
        <dbReference type="Pfam" id="PF00155"/>
    </source>
</evidence>
<dbReference type="RefSeq" id="WP_053945751.1">
    <property type="nucleotide sequence ID" value="NZ_CP012622.1"/>
</dbReference>
<dbReference type="InterPro" id="IPR015421">
    <property type="entry name" value="PyrdxlP-dep_Trfase_major"/>
</dbReference>
<dbReference type="InterPro" id="IPR015422">
    <property type="entry name" value="PyrdxlP-dep_Trfase_small"/>
</dbReference>
<proteinExistence type="inferred from homology"/>
<keyword evidence="4 5" id="KW-0663">Pyridoxal phosphate</keyword>
<comment type="similarity">
    <text evidence="5">Belongs to the class-II pyridoxal-phosphate-dependent aminotransferase family.</text>
</comment>
<evidence type="ECO:0000256" key="3">
    <source>
        <dbReference type="ARBA" id="ARBA00022679"/>
    </source>
</evidence>
<dbReference type="InterPro" id="IPR004839">
    <property type="entry name" value="Aminotransferase_I/II_large"/>
</dbReference>